<dbReference type="AlphaFoldDB" id="A0A1I3PDI4"/>
<dbReference type="EMBL" id="FORU01000004">
    <property type="protein sequence ID" value="SFJ19481.1"/>
    <property type="molecule type" value="Genomic_DNA"/>
</dbReference>
<gene>
    <name evidence="1" type="ORF">SAMN04487893_10477</name>
</gene>
<sequence>MEPAGGVVKFVNAVIREFVKGAKKQGGKGAKEQGRTLSFSLVD</sequence>
<evidence type="ECO:0000313" key="1">
    <source>
        <dbReference type="EMBL" id="SFJ19481.1"/>
    </source>
</evidence>
<reference evidence="2" key="1">
    <citation type="submission" date="2016-10" db="EMBL/GenBank/DDBJ databases">
        <authorList>
            <person name="Varghese N."/>
            <person name="Submissions S."/>
        </authorList>
    </citation>
    <scope>NUCLEOTIDE SEQUENCE [LARGE SCALE GENOMIC DNA]</scope>
    <source>
        <strain evidence="2">DSM 26542</strain>
    </source>
</reference>
<evidence type="ECO:0000313" key="2">
    <source>
        <dbReference type="Proteomes" id="UP000243887"/>
    </source>
</evidence>
<name>A0A1I3PDI4_9FLAO</name>
<dbReference type="STRING" id="1150112.SAMN04487893_10477"/>
<organism evidence="1 2">
    <name type="scientific">Myroides guanonis</name>
    <dbReference type="NCBI Taxonomy" id="1150112"/>
    <lineage>
        <taxon>Bacteria</taxon>
        <taxon>Pseudomonadati</taxon>
        <taxon>Bacteroidota</taxon>
        <taxon>Flavobacteriia</taxon>
        <taxon>Flavobacteriales</taxon>
        <taxon>Flavobacteriaceae</taxon>
        <taxon>Myroides</taxon>
    </lineage>
</organism>
<protein>
    <submittedName>
        <fullName evidence="1">Uncharacterized protein</fullName>
    </submittedName>
</protein>
<accession>A0A1I3PDI4</accession>
<proteinExistence type="predicted"/>
<dbReference type="Proteomes" id="UP000243887">
    <property type="component" value="Unassembled WGS sequence"/>
</dbReference>
<dbReference type="RefSeq" id="WP_262493020.1">
    <property type="nucleotide sequence ID" value="NZ_FORU01000004.1"/>
</dbReference>
<keyword evidence="2" id="KW-1185">Reference proteome</keyword>